<reference evidence="1 2" key="1">
    <citation type="journal article" date="2024" name="Microbiol. Immunol.">
        <title>Discovery of a novel spotted fever group Rickettsia, 'Candidatus Rickettsia kedanie,' in unfed larval chigger mites, Leptotrombidium scutellare.</title>
        <authorList>
            <person name="Ogawa M."/>
            <person name="Matsutani M."/>
            <person name="Katayama T."/>
            <person name="Takada N."/>
            <person name="Noda S."/>
            <person name="Takahashi M."/>
            <person name="Kageyama D."/>
            <person name="Hanaoka N."/>
            <person name="Ebihara H."/>
        </authorList>
    </citation>
    <scope>NUCLEOTIDE SEQUENCE [LARGE SCALE GENOMIC DNA]</scope>
    <source>
        <strain evidence="1 2">KNCP2-13</strain>
    </source>
</reference>
<dbReference type="RefSeq" id="WP_412708378.1">
    <property type="nucleotide sequence ID" value="NZ_BAABMM010000038.1"/>
</dbReference>
<evidence type="ECO:0000313" key="2">
    <source>
        <dbReference type="Proteomes" id="UP001628124"/>
    </source>
</evidence>
<name>A0ABP9TVU0_9RICK</name>
<accession>A0ABP9TVU0</accession>
<comment type="caution">
    <text evidence="1">The sequence shown here is derived from an EMBL/GenBank/DDBJ whole genome shotgun (WGS) entry which is preliminary data.</text>
</comment>
<protein>
    <submittedName>
        <fullName evidence="1">Uncharacterized protein</fullName>
    </submittedName>
</protein>
<dbReference type="EMBL" id="BAABMM010000038">
    <property type="protein sequence ID" value="GAA5252746.1"/>
    <property type="molecule type" value="Genomic_DNA"/>
</dbReference>
<keyword evidence="2" id="KW-1185">Reference proteome</keyword>
<organism evidence="1 2">
    <name type="scientific">Candidatus Rickettsia kedanie</name>
    <dbReference type="NCBI Taxonomy" id="3115352"/>
    <lineage>
        <taxon>Bacteria</taxon>
        <taxon>Pseudomonadati</taxon>
        <taxon>Pseudomonadota</taxon>
        <taxon>Alphaproteobacteria</taxon>
        <taxon>Rickettsiales</taxon>
        <taxon>Rickettsiaceae</taxon>
        <taxon>Rickettsieae</taxon>
        <taxon>Rickettsia</taxon>
        <taxon>spotted fever group</taxon>
    </lineage>
</organism>
<gene>
    <name evidence="1" type="ORF">KNCP2_10340</name>
</gene>
<dbReference type="Proteomes" id="UP001628124">
    <property type="component" value="Unassembled WGS sequence"/>
</dbReference>
<evidence type="ECO:0000313" key="1">
    <source>
        <dbReference type="EMBL" id="GAA5252746.1"/>
    </source>
</evidence>
<proteinExistence type="predicted"/>
<sequence length="75" mass="8263">MISSSFVSLVDHVIPFLSSEEIASINFVILACDIAAPLKIIFNEELLLRMILKFQAKVSSRACSSVISPFFTLSI</sequence>